<protein>
    <submittedName>
        <fullName evidence="2">Uncharacterized protein</fullName>
    </submittedName>
</protein>
<evidence type="ECO:0000313" key="3">
    <source>
        <dbReference type="Proteomes" id="UP000625711"/>
    </source>
</evidence>
<dbReference type="AlphaFoldDB" id="A0A834HYM4"/>
<dbReference type="EMBL" id="JAACXV010013969">
    <property type="protein sequence ID" value="KAF7271397.1"/>
    <property type="molecule type" value="Genomic_DNA"/>
</dbReference>
<keyword evidence="3" id="KW-1185">Reference proteome</keyword>
<gene>
    <name evidence="2" type="ORF">GWI33_015752</name>
</gene>
<sequence>MPRADICNSPSRPRAALAGPIPVPLSPGAGAKGVDNGYVVSSLAAAEMDSNGHVLRCRFKLSADTNLKRIRAELFMGGEFSIESFMERRKLLRGRGPWGSKGDGAGPNGERGRACDANSIRRIPKKRQYKF</sequence>
<evidence type="ECO:0000256" key="1">
    <source>
        <dbReference type="SAM" id="MobiDB-lite"/>
    </source>
</evidence>
<name>A0A834HYM4_RHYFE</name>
<reference evidence="2" key="1">
    <citation type="submission" date="2020-08" db="EMBL/GenBank/DDBJ databases">
        <title>Genome sequencing and assembly of the red palm weevil Rhynchophorus ferrugineus.</title>
        <authorList>
            <person name="Dias G.B."/>
            <person name="Bergman C.M."/>
            <person name="Manee M."/>
        </authorList>
    </citation>
    <scope>NUCLEOTIDE SEQUENCE</scope>
    <source>
        <strain evidence="2">AA-2017</strain>
        <tissue evidence="2">Whole larva</tissue>
    </source>
</reference>
<proteinExistence type="predicted"/>
<comment type="caution">
    <text evidence="2">The sequence shown here is derived from an EMBL/GenBank/DDBJ whole genome shotgun (WGS) entry which is preliminary data.</text>
</comment>
<feature type="compositionally biased region" description="Gly residues" evidence="1">
    <location>
        <begin position="96"/>
        <end position="109"/>
    </location>
</feature>
<organism evidence="2 3">
    <name type="scientific">Rhynchophorus ferrugineus</name>
    <name type="common">Red palm weevil</name>
    <name type="synonym">Curculio ferrugineus</name>
    <dbReference type="NCBI Taxonomy" id="354439"/>
    <lineage>
        <taxon>Eukaryota</taxon>
        <taxon>Metazoa</taxon>
        <taxon>Ecdysozoa</taxon>
        <taxon>Arthropoda</taxon>
        <taxon>Hexapoda</taxon>
        <taxon>Insecta</taxon>
        <taxon>Pterygota</taxon>
        <taxon>Neoptera</taxon>
        <taxon>Endopterygota</taxon>
        <taxon>Coleoptera</taxon>
        <taxon>Polyphaga</taxon>
        <taxon>Cucujiformia</taxon>
        <taxon>Curculionidae</taxon>
        <taxon>Dryophthorinae</taxon>
        <taxon>Rhynchophorus</taxon>
    </lineage>
</organism>
<dbReference type="Proteomes" id="UP000625711">
    <property type="component" value="Unassembled WGS sequence"/>
</dbReference>
<evidence type="ECO:0000313" key="2">
    <source>
        <dbReference type="EMBL" id="KAF7271397.1"/>
    </source>
</evidence>
<feature type="region of interest" description="Disordered" evidence="1">
    <location>
        <begin position="96"/>
        <end position="119"/>
    </location>
</feature>
<accession>A0A834HYM4</accession>